<dbReference type="PANTHER" id="PTHR42852">
    <property type="entry name" value="THIOL:DISULFIDE INTERCHANGE PROTEIN DSBE"/>
    <property type="match status" value="1"/>
</dbReference>
<name>A0ABW4ZSU7_9SPHI</name>
<dbReference type="Gene3D" id="3.40.30.10">
    <property type="entry name" value="Glutaredoxin"/>
    <property type="match status" value="1"/>
</dbReference>
<accession>A0ABW4ZSU7</accession>
<dbReference type="InterPro" id="IPR013740">
    <property type="entry name" value="Redoxin"/>
</dbReference>
<dbReference type="InterPro" id="IPR050553">
    <property type="entry name" value="Thioredoxin_ResA/DsbE_sf"/>
</dbReference>
<dbReference type="EMBL" id="JBHUHZ010000006">
    <property type="protein sequence ID" value="MFD2164602.1"/>
    <property type="molecule type" value="Genomic_DNA"/>
</dbReference>
<feature type="domain" description="Thioredoxin" evidence="1">
    <location>
        <begin position="83"/>
        <end position="222"/>
    </location>
</feature>
<evidence type="ECO:0000313" key="3">
    <source>
        <dbReference type="Proteomes" id="UP001597387"/>
    </source>
</evidence>
<proteinExistence type="predicted"/>
<comment type="caution">
    <text evidence="2">The sequence shown here is derived from an EMBL/GenBank/DDBJ whole genome shotgun (WGS) entry which is preliminary data.</text>
</comment>
<dbReference type="RefSeq" id="WP_255901539.1">
    <property type="nucleotide sequence ID" value="NZ_JAFMZO010000002.1"/>
</dbReference>
<dbReference type="Pfam" id="PF08534">
    <property type="entry name" value="Redoxin"/>
    <property type="match status" value="1"/>
</dbReference>
<dbReference type="InterPro" id="IPR013766">
    <property type="entry name" value="Thioredoxin_domain"/>
</dbReference>
<dbReference type="SUPFAM" id="SSF52833">
    <property type="entry name" value="Thioredoxin-like"/>
    <property type="match status" value="1"/>
</dbReference>
<sequence>MKWYTYTYNNIHLGRNFISLDADSVNIDKNSFLDRLATGKFVAFKTMLIDSVPVYQLHRLSKPDEAISRTISQIAGTEIRHETLQGEKLPVYSFTDLDGRSYNEINTKGKLLVVKCWFISCGACIAEFPELNALVNRYKHRRDILFISLASDGKQELQDFLKKKKFNYLVVPDMGKYMEDQLQVNAYPMHLLIDKEGEILKSTNSVHDLIPLLEEHANLSSL</sequence>
<gene>
    <name evidence="2" type="ORF">ACFSJU_19505</name>
</gene>
<protein>
    <submittedName>
        <fullName evidence="2">TlpA family protein disulfide reductase</fullName>
    </submittedName>
</protein>
<evidence type="ECO:0000259" key="1">
    <source>
        <dbReference type="PROSITE" id="PS51352"/>
    </source>
</evidence>
<dbReference type="CDD" id="cd02966">
    <property type="entry name" value="TlpA_like_family"/>
    <property type="match status" value="1"/>
</dbReference>
<dbReference type="PROSITE" id="PS51352">
    <property type="entry name" value="THIOREDOXIN_2"/>
    <property type="match status" value="1"/>
</dbReference>
<reference evidence="3" key="1">
    <citation type="journal article" date="2019" name="Int. J. Syst. Evol. Microbiol.">
        <title>The Global Catalogue of Microorganisms (GCM) 10K type strain sequencing project: providing services to taxonomists for standard genome sequencing and annotation.</title>
        <authorList>
            <consortium name="The Broad Institute Genomics Platform"/>
            <consortium name="The Broad Institute Genome Sequencing Center for Infectious Disease"/>
            <person name="Wu L."/>
            <person name="Ma J."/>
        </authorList>
    </citation>
    <scope>NUCLEOTIDE SEQUENCE [LARGE SCALE GENOMIC DNA]</scope>
    <source>
        <strain evidence="3">KCTC 42217</strain>
    </source>
</reference>
<keyword evidence="3" id="KW-1185">Reference proteome</keyword>
<evidence type="ECO:0000313" key="2">
    <source>
        <dbReference type="EMBL" id="MFD2164602.1"/>
    </source>
</evidence>
<dbReference type="PANTHER" id="PTHR42852:SF13">
    <property type="entry name" value="PROTEIN DIPZ"/>
    <property type="match status" value="1"/>
</dbReference>
<organism evidence="2 3">
    <name type="scientific">Paradesertivirga mongoliensis</name>
    <dbReference type="NCBI Taxonomy" id="2100740"/>
    <lineage>
        <taxon>Bacteria</taxon>
        <taxon>Pseudomonadati</taxon>
        <taxon>Bacteroidota</taxon>
        <taxon>Sphingobacteriia</taxon>
        <taxon>Sphingobacteriales</taxon>
        <taxon>Sphingobacteriaceae</taxon>
        <taxon>Paradesertivirga</taxon>
    </lineage>
</organism>
<dbReference type="Proteomes" id="UP001597387">
    <property type="component" value="Unassembled WGS sequence"/>
</dbReference>
<dbReference type="InterPro" id="IPR036249">
    <property type="entry name" value="Thioredoxin-like_sf"/>
</dbReference>